<dbReference type="InterPro" id="IPR034563">
    <property type="entry name" value="PALE_CRESS"/>
</dbReference>
<name>A0A833R867_9POAL</name>
<dbReference type="GO" id="GO:0009509">
    <property type="term" value="C:chromoplast"/>
    <property type="evidence" value="ECO:0007669"/>
    <property type="project" value="TreeGrafter"/>
</dbReference>
<proteinExistence type="predicted"/>
<dbReference type="GO" id="GO:0009537">
    <property type="term" value="C:proplastid"/>
    <property type="evidence" value="ECO:0007669"/>
    <property type="project" value="TreeGrafter"/>
</dbReference>
<organism evidence="1 2">
    <name type="scientific">Carex littledalei</name>
    <dbReference type="NCBI Taxonomy" id="544730"/>
    <lineage>
        <taxon>Eukaryota</taxon>
        <taxon>Viridiplantae</taxon>
        <taxon>Streptophyta</taxon>
        <taxon>Embryophyta</taxon>
        <taxon>Tracheophyta</taxon>
        <taxon>Spermatophyta</taxon>
        <taxon>Magnoliopsida</taxon>
        <taxon>Liliopsida</taxon>
        <taxon>Poales</taxon>
        <taxon>Cyperaceae</taxon>
        <taxon>Cyperoideae</taxon>
        <taxon>Cariceae</taxon>
        <taxon>Carex</taxon>
        <taxon>Carex subgen. Euthyceras</taxon>
    </lineage>
</organism>
<reference evidence="1" key="1">
    <citation type="submission" date="2020-01" db="EMBL/GenBank/DDBJ databases">
        <title>Genome sequence of Kobresia littledalei, the first chromosome-level genome in the family Cyperaceae.</title>
        <authorList>
            <person name="Qu G."/>
        </authorList>
    </citation>
    <scope>NUCLEOTIDE SEQUENCE</scope>
    <source>
        <strain evidence="1">C.B.Clarke</strain>
        <tissue evidence="1">Leaf</tissue>
    </source>
</reference>
<dbReference type="PANTHER" id="PTHR37219">
    <property type="entry name" value="PROTEIN PALE CRESS, CHLOROPLASTIC"/>
    <property type="match status" value="1"/>
</dbReference>
<gene>
    <name evidence="1" type="ORF">FCM35_KLT19435</name>
</gene>
<sequence>MPRKKEEEEEERKMDEYREIGMRLKEYPEEDVRKARMLVSDFISAAEEVEEKIEEAAERGQLTELVLMVIWNRLDLARRDEERDVIRSLDLLYRRVETEILKRESSPSMRLLNELLNLHDGYDDDGWKKKCRNLMLQTFAREDTFGIIVPAGVDSVNNQGKIELPPEDAFSE</sequence>
<dbReference type="GO" id="GO:0009965">
    <property type="term" value="P:leaf morphogenesis"/>
    <property type="evidence" value="ECO:0007669"/>
    <property type="project" value="TreeGrafter"/>
</dbReference>
<dbReference type="GO" id="GO:0071482">
    <property type="term" value="P:cellular response to light stimulus"/>
    <property type="evidence" value="ECO:0007669"/>
    <property type="project" value="TreeGrafter"/>
</dbReference>
<dbReference type="GO" id="GO:0009501">
    <property type="term" value="C:amyloplast"/>
    <property type="evidence" value="ECO:0007669"/>
    <property type="project" value="TreeGrafter"/>
</dbReference>
<dbReference type="GO" id="GO:0010239">
    <property type="term" value="P:chloroplast mRNA processing"/>
    <property type="evidence" value="ECO:0007669"/>
    <property type="project" value="InterPro"/>
</dbReference>
<dbReference type="GO" id="GO:0009513">
    <property type="term" value="C:etioplast"/>
    <property type="evidence" value="ECO:0007669"/>
    <property type="project" value="TreeGrafter"/>
</dbReference>
<evidence type="ECO:0000313" key="2">
    <source>
        <dbReference type="Proteomes" id="UP000623129"/>
    </source>
</evidence>
<dbReference type="OrthoDB" id="1933879at2759"/>
<dbReference type="Proteomes" id="UP000623129">
    <property type="component" value="Unassembled WGS sequence"/>
</dbReference>
<dbReference type="GO" id="GO:0009507">
    <property type="term" value="C:chloroplast"/>
    <property type="evidence" value="ECO:0007669"/>
    <property type="project" value="TreeGrafter"/>
</dbReference>
<comment type="caution">
    <text evidence="1">The sequence shown here is derived from an EMBL/GenBank/DDBJ whole genome shotgun (WGS) entry which is preliminary data.</text>
</comment>
<dbReference type="AlphaFoldDB" id="A0A833R867"/>
<protein>
    <submittedName>
        <fullName evidence="1">Protein PALE CRESS</fullName>
    </submittedName>
</protein>
<accession>A0A833R867</accession>
<dbReference type="GO" id="GO:0009658">
    <property type="term" value="P:chloroplast organization"/>
    <property type="evidence" value="ECO:0007669"/>
    <property type="project" value="InterPro"/>
</dbReference>
<dbReference type="EMBL" id="SWLB01000007">
    <property type="protein sequence ID" value="KAF3336849.1"/>
    <property type="molecule type" value="Genomic_DNA"/>
</dbReference>
<keyword evidence="2" id="KW-1185">Reference proteome</keyword>
<evidence type="ECO:0000313" key="1">
    <source>
        <dbReference type="EMBL" id="KAF3336849.1"/>
    </source>
</evidence>
<dbReference type="PANTHER" id="PTHR37219:SF1">
    <property type="entry name" value="PROTEIN PALE CRESS, CHLOROPLASTIC"/>
    <property type="match status" value="1"/>
</dbReference>